<evidence type="ECO:0000256" key="3">
    <source>
        <dbReference type="ARBA" id="ARBA00023274"/>
    </source>
</evidence>
<evidence type="ECO:0000256" key="2">
    <source>
        <dbReference type="ARBA" id="ARBA00022980"/>
    </source>
</evidence>
<evidence type="ECO:0000256" key="1">
    <source>
        <dbReference type="ARBA" id="ARBA00008931"/>
    </source>
</evidence>
<evidence type="ECO:0000256" key="4">
    <source>
        <dbReference type="ARBA" id="ARBA00035302"/>
    </source>
</evidence>
<dbReference type="RefSeq" id="XP_009053956.1">
    <property type="nucleotide sequence ID" value="XM_009055708.1"/>
</dbReference>
<dbReference type="SUPFAM" id="SSF54686">
    <property type="entry name" value="Ribosomal protein L16p/L10e"/>
    <property type="match status" value="1"/>
</dbReference>
<reference evidence="6 7" key="1">
    <citation type="journal article" date="2013" name="Nature">
        <title>Insights into bilaterian evolution from three spiralian genomes.</title>
        <authorList>
            <person name="Simakov O."/>
            <person name="Marletaz F."/>
            <person name="Cho S.J."/>
            <person name="Edsinger-Gonzales E."/>
            <person name="Havlak P."/>
            <person name="Hellsten U."/>
            <person name="Kuo D.H."/>
            <person name="Larsson T."/>
            <person name="Lv J."/>
            <person name="Arendt D."/>
            <person name="Savage R."/>
            <person name="Osoegawa K."/>
            <person name="de Jong P."/>
            <person name="Grimwood J."/>
            <person name="Chapman J.A."/>
            <person name="Shapiro H."/>
            <person name="Aerts A."/>
            <person name="Otillar R.P."/>
            <person name="Terry A.Y."/>
            <person name="Boore J.L."/>
            <person name="Grigoriev I.V."/>
            <person name="Lindberg D.R."/>
            <person name="Seaver E.C."/>
            <person name="Weisblat D.A."/>
            <person name="Putnam N.H."/>
            <person name="Rokhsar D.S."/>
        </authorList>
    </citation>
    <scope>NUCLEOTIDE SEQUENCE [LARGE SCALE GENOMIC DNA]</scope>
</reference>
<dbReference type="HOGENOM" id="CLU_096518_0_0_1"/>
<dbReference type="CTD" id="20235504"/>
<dbReference type="Proteomes" id="UP000030746">
    <property type="component" value="Unassembled WGS sequence"/>
</dbReference>
<dbReference type="PANTHER" id="PTHR12220:SF13">
    <property type="entry name" value="LARGE RIBOSOMAL SUBUNIT PROTEIN UL16M"/>
    <property type="match status" value="1"/>
</dbReference>
<comment type="similarity">
    <text evidence="1 5">Belongs to the universal ribosomal protein uL16 family.</text>
</comment>
<dbReference type="AlphaFoldDB" id="V3ZVC6"/>
<evidence type="ECO:0000256" key="5">
    <source>
        <dbReference type="RuleBase" id="RU004413"/>
    </source>
</evidence>
<dbReference type="InterPro" id="IPR047873">
    <property type="entry name" value="Ribosomal_uL16"/>
</dbReference>
<sequence>MFAAKFSPFIMNTSKLKQLCKIDNISYNQVVSVMNWKKPPSVDDVEFPEKRKLKVIDRSPYFSGQNQDPPMKFMKRLRDMRGPELIHNKLQYGEYGIQATCGGKMRWGHLEMIRMSIVRGMRDTRMFAIWRVETPWKAVGKKGLGQRMGGGKSPIDHYVYPVKAQRIIMEVGGVTDIDEVNHILKQAAASLPFQARVVSHEILEREAEKEKYIEENNINPFSFKDSIRKNYLGCKTWISPFDFKWDGKYK</sequence>
<dbReference type="GO" id="GO:0003735">
    <property type="term" value="F:structural constituent of ribosome"/>
    <property type="evidence" value="ECO:0007669"/>
    <property type="project" value="InterPro"/>
</dbReference>
<dbReference type="GO" id="GO:0019843">
    <property type="term" value="F:rRNA binding"/>
    <property type="evidence" value="ECO:0007669"/>
    <property type="project" value="InterPro"/>
</dbReference>
<keyword evidence="3 5" id="KW-0687">Ribonucleoprotein</keyword>
<dbReference type="PANTHER" id="PTHR12220">
    <property type="entry name" value="50S/60S RIBOSOMAL PROTEIN L16"/>
    <property type="match status" value="1"/>
</dbReference>
<accession>V3ZVC6</accession>
<dbReference type="Pfam" id="PF00252">
    <property type="entry name" value="Ribosomal_L16"/>
    <property type="match status" value="1"/>
</dbReference>
<dbReference type="InterPro" id="IPR036920">
    <property type="entry name" value="Ribosomal_uL16_sf"/>
</dbReference>
<evidence type="ECO:0000313" key="7">
    <source>
        <dbReference type="Proteomes" id="UP000030746"/>
    </source>
</evidence>
<name>V3ZVC6_LOTGI</name>
<dbReference type="GO" id="GO:0032543">
    <property type="term" value="P:mitochondrial translation"/>
    <property type="evidence" value="ECO:0007669"/>
    <property type="project" value="TreeGrafter"/>
</dbReference>
<keyword evidence="7" id="KW-1185">Reference proteome</keyword>
<organism evidence="6 7">
    <name type="scientific">Lottia gigantea</name>
    <name type="common">Giant owl limpet</name>
    <dbReference type="NCBI Taxonomy" id="225164"/>
    <lineage>
        <taxon>Eukaryota</taxon>
        <taxon>Metazoa</taxon>
        <taxon>Spiralia</taxon>
        <taxon>Lophotrochozoa</taxon>
        <taxon>Mollusca</taxon>
        <taxon>Gastropoda</taxon>
        <taxon>Patellogastropoda</taxon>
        <taxon>Lottioidea</taxon>
        <taxon>Lottiidae</taxon>
        <taxon>Lottia</taxon>
    </lineage>
</organism>
<dbReference type="STRING" id="225164.V3ZVC6"/>
<keyword evidence="2 5" id="KW-0689">Ribosomal protein</keyword>
<dbReference type="EMBL" id="KB201656">
    <property type="protein sequence ID" value="ESO95448.1"/>
    <property type="molecule type" value="Genomic_DNA"/>
</dbReference>
<gene>
    <name evidence="6" type="ORF">LOTGIDRAFT_150117</name>
</gene>
<proteinExistence type="inferred from homology"/>
<dbReference type="KEGG" id="lgi:LOTGIDRAFT_150117"/>
<dbReference type="Gene3D" id="3.90.1170.10">
    <property type="entry name" value="Ribosomal protein L10e/L16"/>
    <property type="match status" value="1"/>
</dbReference>
<dbReference type="GO" id="GO:0005762">
    <property type="term" value="C:mitochondrial large ribosomal subunit"/>
    <property type="evidence" value="ECO:0007669"/>
    <property type="project" value="TreeGrafter"/>
</dbReference>
<dbReference type="OrthoDB" id="268521at2759"/>
<dbReference type="OMA" id="WGHMEMM"/>
<dbReference type="GeneID" id="20235504"/>
<dbReference type="PRINTS" id="PR00060">
    <property type="entry name" value="RIBOSOMALL16"/>
</dbReference>
<protein>
    <recommendedName>
        <fullName evidence="4">Large ribosomal subunit protein uL16m</fullName>
    </recommendedName>
</protein>
<evidence type="ECO:0000313" key="6">
    <source>
        <dbReference type="EMBL" id="ESO95448.1"/>
    </source>
</evidence>
<dbReference type="InterPro" id="IPR000114">
    <property type="entry name" value="Ribosomal_uL16_bact-type"/>
</dbReference>